<dbReference type="AlphaFoldDB" id="A0A372MJJ3"/>
<evidence type="ECO:0000313" key="1">
    <source>
        <dbReference type="EMBL" id="RFU95613.1"/>
    </source>
</evidence>
<accession>A0A372MJJ3</accession>
<reference evidence="2" key="1">
    <citation type="submission" date="2018-08" db="EMBL/GenBank/DDBJ databases">
        <authorList>
            <person name="Grouzdev D.S."/>
            <person name="Krutkina M.S."/>
        </authorList>
    </citation>
    <scope>NUCLEOTIDE SEQUENCE [LARGE SCALE GENOMIC DNA]</scope>
    <source>
        <strain evidence="2">4-11</strain>
    </source>
</reference>
<keyword evidence="2" id="KW-1185">Reference proteome</keyword>
<dbReference type="RefSeq" id="WP_117329561.1">
    <property type="nucleotide sequence ID" value="NZ_QUWK01000003.1"/>
</dbReference>
<gene>
    <name evidence="1" type="ORF">DYP60_03820</name>
</gene>
<evidence type="ECO:0000313" key="2">
    <source>
        <dbReference type="Proteomes" id="UP000264002"/>
    </source>
</evidence>
<name>A0A372MJJ3_9SPIR</name>
<dbReference type="Proteomes" id="UP000264002">
    <property type="component" value="Unassembled WGS sequence"/>
</dbReference>
<comment type="caution">
    <text evidence="1">The sequence shown here is derived from an EMBL/GenBank/DDBJ whole genome shotgun (WGS) entry which is preliminary data.</text>
</comment>
<proteinExistence type="predicted"/>
<sequence>MDYRKKIEQHLEKTGGIITASYCRANDIPTVYLTRLVREGLLTRDSAGLYISKNGMYDEYYFLQHRFSKVVFSYETALHLLGVTDKIPQTIDITVHYSYKFNETPPGVNIHYVHKGLHDLGMVEVRTMFNNKVKVYSYERTLCDFIAHKDKMDAEVYITLIRSYAKYEEKDIQALYNIAVKMGIEEDVKSIMELVYE</sequence>
<protein>
    <submittedName>
        <fullName evidence="1">Abortive phage infection protein</fullName>
    </submittedName>
</protein>
<reference evidence="1 2" key="2">
    <citation type="submission" date="2018-09" db="EMBL/GenBank/DDBJ databases">
        <title>Genome of Sphaerochaeta halotolerans strain 4-11.</title>
        <authorList>
            <person name="Nazina T.N."/>
            <person name="Sokolova D.S."/>
        </authorList>
    </citation>
    <scope>NUCLEOTIDE SEQUENCE [LARGE SCALE GENOMIC DNA]</scope>
    <source>
        <strain evidence="1 2">4-11</strain>
    </source>
</reference>
<organism evidence="1 2">
    <name type="scientific">Sphaerochaeta halotolerans</name>
    <dbReference type="NCBI Taxonomy" id="2293840"/>
    <lineage>
        <taxon>Bacteria</taxon>
        <taxon>Pseudomonadati</taxon>
        <taxon>Spirochaetota</taxon>
        <taxon>Spirochaetia</taxon>
        <taxon>Spirochaetales</taxon>
        <taxon>Sphaerochaetaceae</taxon>
        <taxon>Sphaerochaeta</taxon>
    </lineage>
</organism>
<dbReference type="EMBL" id="QUWK01000003">
    <property type="protein sequence ID" value="RFU95613.1"/>
    <property type="molecule type" value="Genomic_DNA"/>
</dbReference>